<gene>
    <name evidence="2" type="primary">hybG</name>
    <name evidence="2" type="ORF">O7M46_07570</name>
</gene>
<dbReference type="PANTHER" id="PTHR35177">
    <property type="entry name" value="HYDROGENASE MATURATION FACTOR HYBG"/>
    <property type="match status" value="1"/>
</dbReference>
<dbReference type="Gene3D" id="2.30.30.140">
    <property type="match status" value="1"/>
</dbReference>
<dbReference type="PANTHER" id="PTHR35177:SF2">
    <property type="entry name" value="HYDROGENASE MATURATION FACTOR HYBG"/>
    <property type="match status" value="1"/>
</dbReference>
<dbReference type="Proteomes" id="UP001224083">
    <property type="component" value="Unassembled WGS sequence"/>
</dbReference>
<dbReference type="PRINTS" id="PR00445">
    <property type="entry name" value="HUPFHYPC"/>
</dbReference>
<protein>
    <submittedName>
        <fullName evidence="2">Hydrogenase maturation factor HybG</fullName>
    </submittedName>
</protein>
<comment type="caution">
    <text evidence="2">The sequence shown here is derived from an EMBL/GenBank/DDBJ whole genome shotgun (WGS) entry which is preliminary data.</text>
</comment>
<evidence type="ECO:0000313" key="3">
    <source>
        <dbReference type="Proteomes" id="UP001224083"/>
    </source>
</evidence>
<dbReference type="PROSITE" id="PS01097">
    <property type="entry name" value="HUPF_HYPC"/>
    <property type="match status" value="1"/>
</dbReference>
<proteinExistence type="inferred from homology"/>
<reference evidence="2 3" key="1">
    <citation type="submission" date="2022-12" db="EMBL/GenBank/DDBJ databases">
        <title>Genome sequence of Pasteurellaceae Bisgaard Taxon 45.</title>
        <authorList>
            <person name="Foggin C."/>
            <person name="Rosen L.E."/>
            <person name="Henton M."/>
            <person name="Buys A."/>
            <person name="Floyd T."/>
            <person name="Turner A.D."/>
            <person name="Tarbin J."/>
            <person name="Lloyd A.S."/>
            <person name="Chaitezvi C."/>
            <person name="Ellis R.J."/>
            <person name="Roberts H.C."/>
            <person name="Dastjerdi A."/>
            <person name="Nunez A."/>
            <person name="Van Vliet A.H."/>
            <person name="Steinbach F."/>
        </authorList>
    </citation>
    <scope>NUCLEOTIDE SEQUENCE [LARGE SCALE GENOMIC DNA]</scope>
    <source>
        <strain evidence="2 3">VF20HR</strain>
    </source>
</reference>
<name>A0ABT9KI72_9PAST</name>
<dbReference type="InterPro" id="IPR001109">
    <property type="entry name" value="Hydrogenase_HupF/HypC"/>
</dbReference>
<sequence length="92" mass="10152">MCLGVPGKIVKLSENKGMAIADVCGVQREINISLICQHNEQDVLNKWVLIHVGFAMSLLDETEAQQTIETLLAMSELEHEVSDFLGLNSVQN</sequence>
<evidence type="ECO:0000256" key="1">
    <source>
        <dbReference type="ARBA" id="ARBA00006018"/>
    </source>
</evidence>
<dbReference type="InterPro" id="IPR019812">
    <property type="entry name" value="Hydgase_assmbl_chp_CS"/>
</dbReference>
<dbReference type="Pfam" id="PF01455">
    <property type="entry name" value="HupF_HypC"/>
    <property type="match status" value="1"/>
</dbReference>
<accession>A0ABT9KI72</accession>
<organism evidence="2 3">
    <name type="scientific">Bisgaard Taxon 45</name>
    <dbReference type="NCBI Taxonomy" id="304289"/>
    <lineage>
        <taxon>Bacteria</taxon>
        <taxon>Pseudomonadati</taxon>
        <taxon>Pseudomonadota</taxon>
        <taxon>Gammaproteobacteria</taxon>
        <taxon>Pasteurellales</taxon>
        <taxon>Pasteurellaceae</taxon>
    </lineage>
</organism>
<dbReference type="SUPFAM" id="SSF159127">
    <property type="entry name" value="HupF/HypC-like"/>
    <property type="match status" value="1"/>
</dbReference>
<dbReference type="NCBIfam" id="NF007721">
    <property type="entry name" value="PRK10413.1"/>
    <property type="match status" value="1"/>
</dbReference>
<evidence type="ECO:0000313" key="2">
    <source>
        <dbReference type="EMBL" id="MDP9500816.1"/>
    </source>
</evidence>
<comment type="similarity">
    <text evidence="1">Belongs to the HupF/HypC family.</text>
</comment>
<dbReference type="NCBIfam" id="TIGR00074">
    <property type="entry name" value="hypC_hupF"/>
    <property type="match status" value="1"/>
</dbReference>
<keyword evidence="3" id="KW-1185">Reference proteome</keyword>
<dbReference type="EMBL" id="JAQAHH010000006">
    <property type="protein sequence ID" value="MDP9500816.1"/>
    <property type="molecule type" value="Genomic_DNA"/>
</dbReference>